<reference evidence="1" key="1">
    <citation type="submission" date="2016-10" db="EMBL/GenBank/DDBJ databases">
        <title>Sequence of Gallionella enrichment culture.</title>
        <authorList>
            <person name="Poehlein A."/>
            <person name="Muehling M."/>
            <person name="Daniel R."/>
        </authorList>
    </citation>
    <scope>NUCLEOTIDE SEQUENCE</scope>
</reference>
<dbReference type="InterPro" id="IPR043129">
    <property type="entry name" value="ATPase_NBD"/>
</dbReference>
<organism evidence="1">
    <name type="scientific">mine drainage metagenome</name>
    <dbReference type="NCBI Taxonomy" id="410659"/>
    <lineage>
        <taxon>unclassified sequences</taxon>
        <taxon>metagenomes</taxon>
        <taxon>ecological metagenomes</taxon>
    </lineage>
</organism>
<accession>A0A1J5P1J4</accession>
<gene>
    <name evidence="1" type="ORF">GALL_539930</name>
</gene>
<protein>
    <recommendedName>
        <fullName evidence="2">Competence protein A</fullName>
    </recommendedName>
</protein>
<name>A0A1J5P1J4_9ZZZZ</name>
<comment type="caution">
    <text evidence="1">The sequence shown here is derived from an EMBL/GenBank/DDBJ whole genome shotgun (WGS) entry which is preliminary data.</text>
</comment>
<proteinExistence type="predicted"/>
<evidence type="ECO:0000313" key="1">
    <source>
        <dbReference type="EMBL" id="OIQ64456.1"/>
    </source>
</evidence>
<evidence type="ECO:0008006" key="2">
    <source>
        <dbReference type="Google" id="ProtNLM"/>
    </source>
</evidence>
<dbReference type="AlphaFoldDB" id="A0A1J5P1J4"/>
<sequence length="313" mass="34397">MEDFVKRLTALGLAGQTTHIMLRPEQYQFLQIDAPAVPPEELRAATRYQIREMIQTDIDQVMLDVMRVGDRPPESSGSLFVVVAANAVVNAAVELGDQMHWTVPVIDINETAQRNLQSLVARRADQPERAHATLVLVEAQQVVLTICANDELFYSRCFELPEGFLSASWGREAEVGGATSSAMDDTALEMPVGEYVPDYNVGGVSYGTDYSSVRPLETGLSAVAQADDERTQRFLVEVQRSFDVWDRTWSSKPLASVHVYAGERSAELANWLTVQLGQTVQALDVSALFAGLEQAPASDQAQCLPLLGLLLRN</sequence>
<dbReference type="EMBL" id="MLJW01008099">
    <property type="protein sequence ID" value="OIQ64456.1"/>
    <property type="molecule type" value="Genomic_DNA"/>
</dbReference>
<dbReference type="SUPFAM" id="SSF53067">
    <property type="entry name" value="Actin-like ATPase domain"/>
    <property type="match status" value="1"/>
</dbReference>